<dbReference type="OrthoDB" id="28245at2759"/>
<dbReference type="InterPro" id="IPR036865">
    <property type="entry name" value="CRAL-TRIO_dom_sf"/>
</dbReference>
<feature type="domain" description="Ras-GAP" evidence="4">
    <location>
        <begin position="1263"/>
        <end position="1457"/>
    </location>
</feature>
<evidence type="ECO:0000259" key="4">
    <source>
        <dbReference type="PROSITE" id="PS50018"/>
    </source>
</evidence>
<keyword evidence="2" id="KW-0597">Phosphoprotein</keyword>
<dbReference type="InterPro" id="IPR001251">
    <property type="entry name" value="CRAL-TRIO_dom"/>
</dbReference>
<sequence length="2629" mass="293467">MPLRKPAASSGSTPPPTASASTSRVHRSQESNYGVGQSHHSLANTAVQQQKIVQVLVNRLKNKLPIHSGTTLDRLETDQATQQAVEALVKLSHDSLDTIALALCELVERLAKAEEMPGIELLQSQLFVLKVLATAITSRTQHSAAGSSSKWSRTSADNNMSLWGDTPPMEDNCARYLLSVMVLFLRQSGQRVPTLLMDHLESTDIDFRDYETVPRLSIASVLEAAEKFEQPDLKTQSSCSSLQSSLSSASSFGSSTYELTPVSMANSQRDLHDLIEHYTGRIVFHISASNWATVFNRIRMKIRQLAQQEPDADIVDVSLLSFCAMDRRRLVQFLQELSSLLVNMSGDTHLIFANPLRLAIWNWIRNFPKEYNDLLHSTGKGKMDGAPERVFDSFYSRIKAGTEATMWPTLAALLCITPERISADISVSRGTKSDKFVQEILRNFSVGSKHFDVAVICGLDICRATMVSSSDEILMRSFAMDIVHELKSNLFNTHTVRPFWDNSHHTVDISLFAEVLVAMHRFLPAEESAAIFLIAIEPDRSDAVKTCVIRALKTITVESSRYPLQADPVHLSAQISRRLREMMMTVCIRRAETDKYGNMKRTPYRPKSKYASRYGMSDREILCLGILSLWRVMPLMVPDEYKSKDWTISVLEMWDAPYDNAVKTSLAVNSRLGTEYFLPVAPTDAATIRSRAFYLEELFLRIMCLASNLLRCRSDPGTQRAWLQMDIDHLALSVTNIVKDPSTQINQNTDRLAAFILSEIALLVCLPSQDNDISQLAAQGLRLISFAERGPFSSLENPLMTTDDLSKRIPVYDQIGDPKVNIQGRNMRQKRVRRLLRLAPFSPAVSIAVWQECYWRWRALGETVVHGTDSGARGRDQIQGVQDIRAEWQNLTLFLAAMGGSCLRDLSAIINLTDFIPATYIPDGIRVPQNPVGLVQGFVRDLSRYLLHDDILIRDTARDALGTELDPKLYGRLIRHLEEQYDSSDRSRLIGEQAISVLKLIVENKQERIEEVINVDVSPLLQGLAGFLQASTGGVDLLRLKTKFCNLCETAADRPDTLTLKKDNQARRVILNIVSSWMMMQAGDDDSAQSELNIACLRTIVKLLQHLDLKDADTTTGMADEGTHQAARQFSKYFKILQNALTVAGGELEASDSMSDIGSIQRRMSISVKEAELRDLVITGLSHLVGSDPEVGLKQCLDLAYGEDFRGRAIFAHVFAKVIGQGTKFEAADEIETTDRYKRLCDLVKEPNLVLVQAICETCPSHEVDKMVSILLNIFHTRSSLMLLLKFMINREVSQTENEAGLFRSNSIYNRFLSAFARVQGYHYLRQLILPIVRAMADLPPGQGYELDPAKVAAGQDLAQNQLNVQFLTTKFLDLIYSSRTGLPPMVREVCSHITDAVSNRWPAQSSLRITAVGAFLFLRFISPAVVAPEIIDIELPNDSLRRGLMIIAKIIQNLANNVLFGKEPHMTRLNEFLAQNIKVVTQFVSIIVTERPDDEDKDEWLGSTNSDDTDGIVLHRFFDKHADKIGKELLSISKPVVESDTSGISGKRTWDTLCTLLVDLGQPLEAPRSAKQDSRTLKDYIDLRARYASRPKTSVEHIFAPVRNRNPTVSLFVYRPNQIDGETVDIELVLSHLFQVLERSTTDCDIIIDGTAFATKNVLALHWVKYSIELFPTDFLDRLRNVYILNANMEALKYIKRLTNFGCPSPGNVRYFMVPSVEALMEHIPDVNLEDLGYPAALEQESFEEFTGVTMKISSVNPNQPNIMRVAASHVRITCLSSPGATEIIPMTDISDAYVTGTRDRNEFIIRRNRMGTTLYLNSLSNDLIVKSIRAAKSRIAGNHTSYNDRFSRFSNIPATLLHVGMLNIDVRDEEVRTAAYELLGAVCTYLGYDKSPIVSPNAGFIPGDPSVFVVQLSERVAEFAPQLTLDFISEVAAAMNMEQKAHGHIGATIGSLYYLSPWIKNFTHFANPVSPLFDRTATRLRDCIRGLSDLCLSYPEVPMQKHIWGPVAGLDPAVVDIVLDELIRGAIDSGAGTTRCEAHAHIIASFSSIAVRGKLFSKLRKVIIKASPRQSRSLVESPNWNEVSTLSRVCLIAGYQTKNQQHNQLYIPEVVHCVMMIAGLGSTIVRKSVYGILVNLLQSLYLTRTEDPISPDLVNIMTEVEQEHCLQLFGLKRSSTNSEYTRFDPMLDSVVLNHHEELAQFLLRVIKIAAGNKGLTNVWRARWMSLVTSSAFQYSSMIQMRSFTVLSVLATSHLDEDFFYQALVAFSSALTMMDPSDSLAPVGILRALSSLLRGLPEETRFLPQLFWMGVSFLQTGYVNFFVEAARLVETTLQVMDQRELFRDTPMSTFLLDARTHIEDLTYVFDINLGLSFDSSFSFAFSAIVFKGMRRSGEIKEAATSLLRTILRVTMRYRDVSVGKPDSVHPDVLGYFIALLPVSTTQTEYRALLKCAGLKDTLTLESEAISFDDEYNVPMPTAAFLDIHQDRLSALFATSFISAILITAQGDDAETQILYGILSNIALTYPGVVSMAYESLQDKVKDTFANASNASIIRYVSDIIRVALQDDSLLGPGGSASTVGTADEPFRLGKNHLNALDEHGMTGLGNHFKFLPPSEVKIVESIAQPLSD</sequence>
<dbReference type="Pfam" id="PF13716">
    <property type="entry name" value="CRAL_TRIO_2"/>
    <property type="match status" value="1"/>
</dbReference>
<dbReference type="EMBL" id="KN880837">
    <property type="protein sequence ID" value="KIY62004.1"/>
    <property type="molecule type" value="Genomic_DNA"/>
</dbReference>
<dbReference type="PROSITE" id="PS50018">
    <property type="entry name" value="RAS_GTPASE_ACTIV_2"/>
    <property type="match status" value="1"/>
</dbReference>
<dbReference type="Gene3D" id="3.40.525.10">
    <property type="entry name" value="CRAL-TRIO lipid binding domain"/>
    <property type="match status" value="1"/>
</dbReference>
<evidence type="ECO:0000256" key="3">
    <source>
        <dbReference type="SAM" id="MobiDB-lite"/>
    </source>
</evidence>
<keyword evidence="1" id="KW-0343">GTPase activation</keyword>
<reference evidence="5 6" key="1">
    <citation type="journal article" date="2015" name="Fungal Genet. Biol.">
        <title>Evolution of novel wood decay mechanisms in Agaricales revealed by the genome sequences of Fistulina hepatica and Cylindrobasidium torrendii.</title>
        <authorList>
            <person name="Floudas D."/>
            <person name="Held B.W."/>
            <person name="Riley R."/>
            <person name="Nagy L.G."/>
            <person name="Koehler G."/>
            <person name="Ransdell A.S."/>
            <person name="Younus H."/>
            <person name="Chow J."/>
            <person name="Chiniquy J."/>
            <person name="Lipzen A."/>
            <person name="Tritt A."/>
            <person name="Sun H."/>
            <person name="Haridas S."/>
            <person name="LaButti K."/>
            <person name="Ohm R.A."/>
            <person name="Kues U."/>
            <person name="Blanchette R.A."/>
            <person name="Grigoriev I.V."/>
            <person name="Minto R.E."/>
            <person name="Hibbett D.S."/>
        </authorList>
    </citation>
    <scope>NUCLEOTIDE SEQUENCE [LARGE SCALE GENOMIC DNA]</scope>
    <source>
        <strain evidence="5 6">FP15055 ss-10</strain>
    </source>
</reference>
<evidence type="ECO:0000313" key="5">
    <source>
        <dbReference type="EMBL" id="KIY62004.1"/>
    </source>
</evidence>
<name>A0A0D7AVX6_9AGAR</name>
<dbReference type="SUPFAM" id="SSF48371">
    <property type="entry name" value="ARM repeat"/>
    <property type="match status" value="1"/>
</dbReference>
<gene>
    <name evidence="5" type="ORF">CYLTODRAFT_433452</name>
</gene>
<dbReference type="PANTHER" id="PTHR10194">
    <property type="entry name" value="RAS GTPASE-ACTIVATING PROTEINS"/>
    <property type="match status" value="1"/>
</dbReference>
<protein>
    <recommendedName>
        <fullName evidence="4">Ras-GAP domain-containing protein</fullName>
    </recommendedName>
</protein>
<dbReference type="InterPro" id="IPR008936">
    <property type="entry name" value="Rho_GTPase_activation_prot"/>
</dbReference>
<organism evidence="5 6">
    <name type="scientific">Cylindrobasidium torrendii FP15055 ss-10</name>
    <dbReference type="NCBI Taxonomy" id="1314674"/>
    <lineage>
        <taxon>Eukaryota</taxon>
        <taxon>Fungi</taxon>
        <taxon>Dikarya</taxon>
        <taxon>Basidiomycota</taxon>
        <taxon>Agaricomycotina</taxon>
        <taxon>Agaricomycetes</taxon>
        <taxon>Agaricomycetidae</taxon>
        <taxon>Agaricales</taxon>
        <taxon>Marasmiineae</taxon>
        <taxon>Physalacriaceae</taxon>
        <taxon>Cylindrobasidium</taxon>
    </lineage>
</organism>
<proteinExistence type="predicted"/>
<dbReference type="InterPro" id="IPR001936">
    <property type="entry name" value="RasGAP_dom"/>
</dbReference>
<dbReference type="PROSITE" id="PS00509">
    <property type="entry name" value="RAS_GTPASE_ACTIV_1"/>
    <property type="match status" value="1"/>
</dbReference>
<accession>A0A0D7AVX6</accession>
<dbReference type="Pfam" id="PF00616">
    <property type="entry name" value="RasGAP"/>
    <property type="match status" value="1"/>
</dbReference>
<evidence type="ECO:0000313" key="6">
    <source>
        <dbReference type="Proteomes" id="UP000054007"/>
    </source>
</evidence>
<feature type="compositionally biased region" description="Low complexity" evidence="3">
    <location>
        <begin position="1"/>
        <end position="23"/>
    </location>
</feature>
<dbReference type="PANTHER" id="PTHR10194:SF142">
    <property type="entry name" value="NEUROFIBROMIN"/>
    <property type="match status" value="1"/>
</dbReference>
<feature type="region of interest" description="Disordered" evidence="3">
    <location>
        <begin position="1"/>
        <end position="38"/>
    </location>
</feature>
<dbReference type="Gene3D" id="1.10.506.10">
    <property type="entry name" value="GTPase Activation - p120gap, domain 1"/>
    <property type="match status" value="2"/>
</dbReference>
<dbReference type="SUPFAM" id="SSF48350">
    <property type="entry name" value="GTPase activation domain, GAP"/>
    <property type="match status" value="1"/>
</dbReference>
<dbReference type="InterPro" id="IPR039360">
    <property type="entry name" value="Ras_GTPase"/>
</dbReference>
<evidence type="ECO:0000256" key="1">
    <source>
        <dbReference type="ARBA" id="ARBA00022468"/>
    </source>
</evidence>
<dbReference type="InterPro" id="IPR016024">
    <property type="entry name" value="ARM-type_fold"/>
</dbReference>
<evidence type="ECO:0000256" key="2">
    <source>
        <dbReference type="ARBA" id="ARBA00022553"/>
    </source>
</evidence>
<dbReference type="STRING" id="1314674.A0A0D7AVX6"/>
<keyword evidence="6" id="KW-1185">Reference proteome</keyword>
<dbReference type="GO" id="GO:0005096">
    <property type="term" value="F:GTPase activator activity"/>
    <property type="evidence" value="ECO:0007669"/>
    <property type="project" value="UniProtKB-KW"/>
</dbReference>
<dbReference type="InterPro" id="IPR023152">
    <property type="entry name" value="RasGAP_CS"/>
</dbReference>
<dbReference type="Proteomes" id="UP000054007">
    <property type="component" value="Unassembled WGS sequence"/>
</dbReference>
<dbReference type="SMART" id="SM00323">
    <property type="entry name" value="RasGAP"/>
    <property type="match status" value="1"/>
</dbReference>